<proteinExistence type="predicted"/>
<gene>
    <name evidence="1" type="ORF">EZS28_055841</name>
</gene>
<organism evidence="1 2">
    <name type="scientific">Streblomastix strix</name>
    <dbReference type="NCBI Taxonomy" id="222440"/>
    <lineage>
        <taxon>Eukaryota</taxon>
        <taxon>Metamonada</taxon>
        <taxon>Preaxostyla</taxon>
        <taxon>Oxymonadida</taxon>
        <taxon>Streblomastigidae</taxon>
        <taxon>Streblomastix</taxon>
    </lineage>
</organism>
<protein>
    <submittedName>
        <fullName evidence="1">Uncharacterized protein</fullName>
    </submittedName>
</protein>
<dbReference type="Proteomes" id="UP000324800">
    <property type="component" value="Unassembled WGS sequence"/>
</dbReference>
<dbReference type="AlphaFoldDB" id="A0A5J4PW72"/>
<reference evidence="1 2" key="1">
    <citation type="submission" date="2019-03" db="EMBL/GenBank/DDBJ databases">
        <title>Single cell metagenomics reveals metabolic interactions within the superorganism composed of flagellate Streblomastix strix and complex community of Bacteroidetes bacteria on its surface.</title>
        <authorList>
            <person name="Treitli S.C."/>
            <person name="Kolisko M."/>
            <person name="Husnik F."/>
            <person name="Keeling P."/>
            <person name="Hampl V."/>
        </authorList>
    </citation>
    <scope>NUCLEOTIDE SEQUENCE [LARGE SCALE GENOMIC DNA]</scope>
    <source>
        <strain evidence="1">ST1C</strain>
    </source>
</reference>
<evidence type="ECO:0000313" key="2">
    <source>
        <dbReference type="Proteomes" id="UP000324800"/>
    </source>
</evidence>
<accession>A0A5J4PW72</accession>
<sequence length="80" mass="9063">NHSDILSGDYHNDITKFITQKYDLIVDYALQLVLNVITRGQLQNIDIARSYLPIRRLGELTEHSDPIISENAKAIINTLG</sequence>
<dbReference type="EMBL" id="SNRW01048552">
    <property type="protein sequence ID" value="KAA6312939.1"/>
    <property type="molecule type" value="Genomic_DNA"/>
</dbReference>
<feature type="non-terminal residue" evidence="1">
    <location>
        <position position="1"/>
    </location>
</feature>
<comment type="caution">
    <text evidence="1">The sequence shown here is derived from an EMBL/GenBank/DDBJ whole genome shotgun (WGS) entry which is preliminary data.</text>
</comment>
<name>A0A5J4PW72_9EUKA</name>
<evidence type="ECO:0000313" key="1">
    <source>
        <dbReference type="EMBL" id="KAA6312939.1"/>
    </source>
</evidence>